<organism evidence="1 2">
    <name type="scientific">Operophtera brumata</name>
    <name type="common">Winter moth</name>
    <name type="synonym">Phalaena brumata</name>
    <dbReference type="NCBI Taxonomy" id="104452"/>
    <lineage>
        <taxon>Eukaryota</taxon>
        <taxon>Metazoa</taxon>
        <taxon>Ecdysozoa</taxon>
        <taxon>Arthropoda</taxon>
        <taxon>Hexapoda</taxon>
        <taxon>Insecta</taxon>
        <taxon>Pterygota</taxon>
        <taxon>Neoptera</taxon>
        <taxon>Endopterygota</taxon>
        <taxon>Lepidoptera</taxon>
        <taxon>Glossata</taxon>
        <taxon>Ditrysia</taxon>
        <taxon>Geometroidea</taxon>
        <taxon>Geometridae</taxon>
        <taxon>Larentiinae</taxon>
        <taxon>Operophtera</taxon>
    </lineage>
</organism>
<sequence length="86" mass="10684">MSIYFMSQGEFPAEMFTQFRQLEHEYIGYQSLTDVPRTLTYREELMSYETYRYNKYTYMSIYFMSQGEFPEEMFTQFRQLEDEYIG</sequence>
<dbReference type="GO" id="GO:0016301">
    <property type="term" value="F:kinase activity"/>
    <property type="evidence" value="ECO:0007669"/>
    <property type="project" value="UniProtKB-KW"/>
</dbReference>
<reference evidence="1 2" key="1">
    <citation type="journal article" date="2015" name="Genome Biol. Evol.">
        <title>The genome of winter moth (Operophtera brumata) provides a genomic perspective on sexual dimorphism and phenology.</title>
        <authorList>
            <person name="Derks M.F."/>
            <person name="Smit S."/>
            <person name="Salis L."/>
            <person name="Schijlen E."/>
            <person name="Bossers A."/>
            <person name="Mateman C."/>
            <person name="Pijl A.S."/>
            <person name="de Ridder D."/>
            <person name="Groenen M.A."/>
            <person name="Visser M.E."/>
            <person name="Megens H.J."/>
        </authorList>
    </citation>
    <scope>NUCLEOTIDE SEQUENCE [LARGE SCALE GENOMIC DNA]</scope>
    <source>
        <strain evidence="1">WM2013NL</strain>
        <tissue evidence="1">Head and thorax</tissue>
    </source>
</reference>
<evidence type="ECO:0000313" key="2">
    <source>
        <dbReference type="Proteomes" id="UP000037510"/>
    </source>
</evidence>
<keyword evidence="1" id="KW-0418">Kinase</keyword>
<dbReference type="AlphaFoldDB" id="A0A0L7L4B2"/>
<accession>A0A0L7L4B2</accession>
<keyword evidence="2" id="KW-1185">Reference proteome</keyword>
<dbReference type="EMBL" id="JTDY01003048">
    <property type="protein sequence ID" value="KOB70250.1"/>
    <property type="molecule type" value="Genomic_DNA"/>
</dbReference>
<proteinExistence type="predicted"/>
<comment type="caution">
    <text evidence="1">The sequence shown here is derived from an EMBL/GenBank/DDBJ whole genome shotgun (WGS) entry which is preliminary data.</text>
</comment>
<protein>
    <submittedName>
        <fullName evidence="1">Putative phosphorylase b kinase regulatory subunit beta</fullName>
    </submittedName>
</protein>
<keyword evidence="1" id="KW-0808">Transferase</keyword>
<dbReference type="Proteomes" id="UP000037510">
    <property type="component" value="Unassembled WGS sequence"/>
</dbReference>
<gene>
    <name evidence="1" type="ORF">OBRU01_15622</name>
</gene>
<evidence type="ECO:0000313" key="1">
    <source>
        <dbReference type="EMBL" id="KOB70250.1"/>
    </source>
</evidence>
<name>A0A0L7L4B2_OPEBR</name>